<keyword evidence="10" id="KW-1185">Reference proteome</keyword>
<gene>
    <name evidence="11" type="primary">LOC106806369</name>
</gene>
<accession>A0ABM1DV02</accession>
<dbReference type="InterPro" id="IPR013083">
    <property type="entry name" value="Znf_RING/FYVE/PHD"/>
</dbReference>
<dbReference type="PROSITE" id="PS00518">
    <property type="entry name" value="ZF_RING_1"/>
    <property type="match status" value="1"/>
</dbReference>
<reference evidence="11" key="1">
    <citation type="submission" date="2025-08" db="UniProtKB">
        <authorList>
            <consortium name="RefSeq"/>
        </authorList>
    </citation>
    <scope>IDENTIFICATION</scope>
</reference>
<dbReference type="PROSITE" id="PS51803">
    <property type="entry name" value="ZF_C2HC_RNF"/>
    <property type="match status" value="1"/>
</dbReference>
<name>A0ABM1DV02_PRICU</name>
<sequence>MMASTRPRSRSLLGSSKKWVDCLDTLTCAICLEIFEKPMVISCGHMFCNSCLNAYESMPDAQCPLCRSNFSPGRRKKACDVEKEISGSKSMCSGCSKKMSVSKLRSHHSSCSKLAKVARSLKFSPVARTSQPVPSDVPNRATFKCPFCGLMNLDLQGLTKHCNDKHSKNYSQVVCPICAAMPWGDPSLKSSNFIQHLNSRHRFEYDTYVDFSIDDEEALKAAIAASLKDL</sequence>
<evidence type="ECO:0000256" key="4">
    <source>
        <dbReference type="ARBA" id="ARBA00022771"/>
    </source>
</evidence>
<keyword evidence="3" id="KW-0479">Metal-binding</keyword>
<evidence type="ECO:0000256" key="3">
    <source>
        <dbReference type="ARBA" id="ARBA00022723"/>
    </source>
</evidence>
<dbReference type="PROSITE" id="PS50089">
    <property type="entry name" value="ZF_RING_2"/>
    <property type="match status" value="1"/>
</dbReference>
<evidence type="ECO:0000256" key="6">
    <source>
        <dbReference type="ARBA" id="ARBA00022833"/>
    </source>
</evidence>
<dbReference type="Proteomes" id="UP000695022">
    <property type="component" value="Unplaced"/>
</dbReference>
<organism evidence="10 11">
    <name type="scientific">Priapulus caudatus</name>
    <name type="common">Priapulid worm</name>
    <dbReference type="NCBI Taxonomy" id="37621"/>
    <lineage>
        <taxon>Eukaryota</taxon>
        <taxon>Metazoa</taxon>
        <taxon>Ecdysozoa</taxon>
        <taxon>Scalidophora</taxon>
        <taxon>Priapulida</taxon>
        <taxon>Priapulimorpha</taxon>
        <taxon>Priapulimorphida</taxon>
        <taxon>Priapulidae</taxon>
        <taxon>Priapulus</taxon>
    </lineage>
</organism>
<dbReference type="Pfam" id="PF05605">
    <property type="entry name" value="zf-Di19"/>
    <property type="match status" value="1"/>
</dbReference>
<protein>
    <submittedName>
        <fullName evidence="11">RING finger protein 166-like</fullName>
    </submittedName>
</protein>
<keyword evidence="4 7" id="KW-0863">Zinc-finger</keyword>
<keyword evidence="5" id="KW-0833">Ubl conjugation pathway</keyword>
<feature type="domain" description="C2HC RNF-type" evidence="9">
    <location>
        <begin position="92"/>
        <end position="111"/>
    </location>
</feature>
<evidence type="ECO:0000313" key="10">
    <source>
        <dbReference type="Proteomes" id="UP000695022"/>
    </source>
</evidence>
<dbReference type="InterPro" id="IPR027370">
    <property type="entry name" value="Znf-RING_euk"/>
</dbReference>
<evidence type="ECO:0000259" key="9">
    <source>
        <dbReference type="PROSITE" id="PS51803"/>
    </source>
</evidence>
<keyword evidence="6" id="KW-0862">Zinc</keyword>
<dbReference type="Gene3D" id="3.30.40.10">
    <property type="entry name" value="Zinc/RING finger domain, C3HC4 (zinc finger)"/>
    <property type="match status" value="1"/>
</dbReference>
<dbReference type="InterPro" id="IPR008598">
    <property type="entry name" value="Di19_Zn-bd"/>
</dbReference>
<dbReference type="PANTHER" id="PTHR46016:SF1">
    <property type="entry name" value="RING-TYPE DOMAIN-CONTAINING PROTEIN"/>
    <property type="match status" value="1"/>
</dbReference>
<dbReference type="GeneID" id="106806369"/>
<dbReference type="Pfam" id="PF13445">
    <property type="entry name" value="zf-RING_UBOX"/>
    <property type="match status" value="1"/>
</dbReference>
<dbReference type="PANTHER" id="PTHR46016">
    <property type="entry name" value="ZINC FINGER, RING/FYVE/PHD-TYPE"/>
    <property type="match status" value="1"/>
</dbReference>
<proteinExistence type="predicted"/>
<evidence type="ECO:0000256" key="1">
    <source>
        <dbReference type="ARBA" id="ARBA00004906"/>
    </source>
</evidence>
<feature type="domain" description="RING-type" evidence="8">
    <location>
        <begin position="28"/>
        <end position="67"/>
    </location>
</feature>
<dbReference type="InterPro" id="IPR051438">
    <property type="entry name" value="RNF_E3_ubiq-protein_ligase"/>
</dbReference>
<evidence type="ECO:0000256" key="7">
    <source>
        <dbReference type="PROSITE-ProRule" id="PRU00175"/>
    </source>
</evidence>
<dbReference type="InterPro" id="IPR017907">
    <property type="entry name" value="Znf_RING_CS"/>
</dbReference>
<dbReference type="InterPro" id="IPR001841">
    <property type="entry name" value="Znf_RING"/>
</dbReference>
<evidence type="ECO:0000256" key="5">
    <source>
        <dbReference type="ARBA" id="ARBA00022786"/>
    </source>
</evidence>
<evidence type="ECO:0000256" key="2">
    <source>
        <dbReference type="ARBA" id="ARBA00022679"/>
    </source>
</evidence>
<evidence type="ECO:0000259" key="8">
    <source>
        <dbReference type="PROSITE" id="PS50089"/>
    </source>
</evidence>
<dbReference type="SUPFAM" id="SSF57850">
    <property type="entry name" value="RING/U-box"/>
    <property type="match status" value="1"/>
</dbReference>
<dbReference type="InterPro" id="IPR034734">
    <property type="entry name" value="ZF_C2HC_RNF"/>
</dbReference>
<comment type="pathway">
    <text evidence="1">Protein modification; protein ubiquitination.</text>
</comment>
<keyword evidence="2" id="KW-0808">Transferase</keyword>
<evidence type="ECO:0000313" key="11">
    <source>
        <dbReference type="RefSeq" id="XP_014663773.1"/>
    </source>
</evidence>
<dbReference type="SMART" id="SM00184">
    <property type="entry name" value="RING"/>
    <property type="match status" value="1"/>
</dbReference>
<dbReference type="RefSeq" id="XP_014663773.1">
    <property type="nucleotide sequence ID" value="XM_014808287.1"/>
</dbReference>